<reference evidence="3 4" key="1">
    <citation type="submission" date="2023-12" db="EMBL/GenBank/DDBJ databases">
        <title>Whole genome sequencing of Paenibacillus phoenicis isolated from the Phoenix Mars Lander spacecraft assembly facility.</title>
        <authorList>
            <person name="Garcia A."/>
            <person name="Venkateswaran K."/>
        </authorList>
    </citation>
    <scope>NUCLEOTIDE SEQUENCE [LARGE SCALE GENOMIC DNA]</scope>
    <source>
        <strain evidence="3 4">3PO2SA</strain>
    </source>
</reference>
<evidence type="ECO:0000256" key="1">
    <source>
        <dbReference type="ARBA" id="ARBA00008007"/>
    </source>
</evidence>
<dbReference type="EMBL" id="JAYERP010000001">
    <property type="protein sequence ID" value="MEA3571369.1"/>
    <property type="molecule type" value="Genomic_DNA"/>
</dbReference>
<dbReference type="CDD" id="cd06223">
    <property type="entry name" value="PRTases_typeI"/>
    <property type="match status" value="1"/>
</dbReference>
<accession>A0ABU5PNY3</accession>
<evidence type="ECO:0008006" key="5">
    <source>
        <dbReference type="Google" id="ProtNLM"/>
    </source>
</evidence>
<dbReference type="Gene3D" id="3.40.50.2020">
    <property type="match status" value="1"/>
</dbReference>
<evidence type="ECO:0000313" key="4">
    <source>
        <dbReference type="Proteomes" id="UP001292216"/>
    </source>
</evidence>
<proteinExistence type="inferred from homology"/>
<comment type="similarity">
    <text evidence="1">Belongs to the ComF/GntX family.</text>
</comment>
<sequence length="413" mass="46013">MMKSSQSVASGGFRMRSRNWSRVKTSPCPKRNPYERLGGKACLEQANGEAFAATRKVSETANGVHSADDFTSNSLSSGTGWLHEGRTFSWTGLLSPLQQLLAPPAIPCLTCGKTISERVRGYPEICLSCYLSIPWIKSPRCQICGRPMGCPDCTRTGQAPRSFVMNRSAVIYSPLMREWLAQYKYRGNEAYGTVLARMTGMAYRRMVKEINEAVSTGNRNGIPFRFHAVTAVPVSHNRMQERGFNQAARLAYGAASAGRIPLLNLLERTRHTEKQSFKTRWERLHDLHDAFQLTAHAADKLLAAVNEVKSNRNSTSSWASSWFGAVSWDDSYPPRLQTMPQVAEKKLPRFQAAGLDPFSRTLTEPTPEPIRILLVDDVYTTGSTLEACSRVLHALGGQIGKRIEIYCLTWARS</sequence>
<dbReference type="RefSeq" id="WP_323077948.1">
    <property type="nucleotide sequence ID" value="NZ_CBCSKM010000001.1"/>
</dbReference>
<dbReference type="PANTHER" id="PTHR47505">
    <property type="entry name" value="DNA UTILIZATION PROTEIN YHGH"/>
    <property type="match status" value="1"/>
</dbReference>
<dbReference type="InterPro" id="IPR000836">
    <property type="entry name" value="PRTase_dom"/>
</dbReference>
<feature type="region of interest" description="Disordered" evidence="2">
    <location>
        <begin position="1"/>
        <end position="26"/>
    </location>
</feature>
<dbReference type="InterPro" id="IPR051910">
    <property type="entry name" value="ComF/GntX_DNA_util-trans"/>
</dbReference>
<gene>
    <name evidence="3" type="ORF">U9M73_15550</name>
</gene>
<name>A0ABU5PNY3_9BACL</name>
<evidence type="ECO:0000313" key="3">
    <source>
        <dbReference type="EMBL" id="MEA3571369.1"/>
    </source>
</evidence>
<organism evidence="3 4">
    <name type="scientific">Paenibacillus phoenicis</name>
    <dbReference type="NCBI Taxonomy" id="554117"/>
    <lineage>
        <taxon>Bacteria</taxon>
        <taxon>Bacillati</taxon>
        <taxon>Bacillota</taxon>
        <taxon>Bacilli</taxon>
        <taxon>Bacillales</taxon>
        <taxon>Paenibacillaceae</taxon>
        <taxon>Paenibacillus</taxon>
    </lineage>
</organism>
<dbReference type="PANTHER" id="PTHR47505:SF1">
    <property type="entry name" value="DNA UTILIZATION PROTEIN YHGH"/>
    <property type="match status" value="1"/>
</dbReference>
<comment type="caution">
    <text evidence="3">The sequence shown here is derived from an EMBL/GenBank/DDBJ whole genome shotgun (WGS) entry which is preliminary data.</text>
</comment>
<keyword evidence="4" id="KW-1185">Reference proteome</keyword>
<evidence type="ECO:0000256" key="2">
    <source>
        <dbReference type="SAM" id="MobiDB-lite"/>
    </source>
</evidence>
<dbReference type="Proteomes" id="UP001292216">
    <property type="component" value="Unassembled WGS sequence"/>
</dbReference>
<protein>
    <recommendedName>
        <fullName evidence="5">ComF family protein</fullName>
    </recommendedName>
</protein>
<dbReference type="SUPFAM" id="SSF53271">
    <property type="entry name" value="PRTase-like"/>
    <property type="match status" value="1"/>
</dbReference>
<dbReference type="InterPro" id="IPR029057">
    <property type="entry name" value="PRTase-like"/>
</dbReference>